<evidence type="ECO:0000313" key="2">
    <source>
        <dbReference type="Proteomes" id="UP000823399"/>
    </source>
</evidence>
<gene>
    <name evidence="1" type="ORF">F5147DRAFT_772863</name>
</gene>
<sequence length="511" mass="57924">MPQCPSCRKVFQDHTSVACHMSQPRSGCNTWLEDIIKLSSVIPSRHSSNSADIERHDGSEAMLDDSDDFGNVGGEGEDTMVDGTYNKGDKVTECYPDPPLAYQDGYTFLSLFDSDENSVYRKNNLYYPFSCREDWQLAAWLLHSGLSMGKIDSFLSLEMVKDLPFGPRWMSQIIPTSHPTKSPVILYWHDPLECISSIFNHPLFHDCMDFTPRKVYSTAEKRCCVYTEWMTGNDAWNMQMAIPRGATLLGTILSSDKTNITALTGDRVAHPLLISLANIHMDIQLKSSLSAFVLTALLPIPKFVHRKKRMKGVLEDHLIHQCLDIVLKPLKQAAQHGIMLLDPLGNSRYCFTPLASYITDTPEAMMLATVGGKSSPVTMVMYKQFGDPFQHEPRTKSTTLAQLSVVHSCADPLDIEAFFCEAQKFRLNGVAEPFFRDWPLAEPSHFFTPEDLHHIHKQFWDHDTQWLICVVGGSEIDFWFSVLQPITGYRHFHEGISKMKQVTGRCHHDIQ</sequence>
<dbReference type="InterPro" id="IPR041078">
    <property type="entry name" value="Plavaka"/>
</dbReference>
<name>A0A9P7JUQ3_9AGAM</name>
<dbReference type="Proteomes" id="UP000823399">
    <property type="component" value="Unassembled WGS sequence"/>
</dbReference>
<accession>A0A9P7JUQ3</accession>
<dbReference type="Pfam" id="PF18759">
    <property type="entry name" value="Plavaka"/>
    <property type="match status" value="1"/>
</dbReference>
<dbReference type="EMBL" id="JABBWM010000023">
    <property type="protein sequence ID" value="KAG2109555.1"/>
    <property type="molecule type" value="Genomic_DNA"/>
</dbReference>
<evidence type="ECO:0000313" key="1">
    <source>
        <dbReference type="EMBL" id="KAG2109555.1"/>
    </source>
</evidence>
<protein>
    <submittedName>
        <fullName evidence="1">Uncharacterized protein</fullName>
    </submittedName>
</protein>
<organism evidence="1 2">
    <name type="scientific">Suillus discolor</name>
    <dbReference type="NCBI Taxonomy" id="1912936"/>
    <lineage>
        <taxon>Eukaryota</taxon>
        <taxon>Fungi</taxon>
        <taxon>Dikarya</taxon>
        <taxon>Basidiomycota</taxon>
        <taxon>Agaricomycotina</taxon>
        <taxon>Agaricomycetes</taxon>
        <taxon>Agaricomycetidae</taxon>
        <taxon>Boletales</taxon>
        <taxon>Suillineae</taxon>
        <taxon>Suillaceae</taxon>
        <taxon>Suillus</taxon>
    </lineage>
</organism>
<comment type="caution">
    <text evidence="1">The sequence shown here is derived from an EMBL/GenBank/DDBJ whole genome shotgun (WGS) entry which is preliminary data.</text>
</comment>
<dbReference type="AlphaFoldDB" id="A0A9P7JUQ3"/>
<reference evidence="1" key="1">
    <citation type="journal article" date="2020" name="New Phytol.">
        <title>Comparative genomics reveals dynamic genome evolution in host specialist ectomycorrhizal fungi.</title>
        <authorList>
            <person name="Lofgren L.A."/>
            <person name="Nguyen N.H."/>
            <person name="Vilgalys R."/>
            <person name="Ruytinx J."/>
            <person name="Liao H.L."/>
            <person name="Branco S."/>
            <person name="Kuo A."/>
            <person name="LaButti K."/>
            <person name="Lipzen A."/>
            <person name="Andreopoulos W."/>
            <person name="Pangilinan J."/>
            <person name="Riley R."/>
            <person name="Hundley H."/>
            <person name="Na H."/>
            <person name="Barry K."/>
            <person name="Grigoriev I.V."/>
            <person name="Stajich J.E."/>
            <person name="Kennedy P.G."/>
        </authorList>
    </citation>
    <scope>NUCLEOTIDE SEQUENCE</scope>
    <source>
        <strain evidence="1">FC423</strain>
    </source>
</reference>
<dbReference type="OrthoDB" id="2418900at2759"/>
<keyword evidence="2" id="KW-1185">Reference proteome</keyword>
<dbReference type="RefSeq" id="XP_041293500.1">
    <property type="nucleotide sequence ID" value="XM_041441393.1"/>
</dbReference>
<dbReference type="GeneID" id="64703652"/>
<proteinExistence type="predicted"/>